<gene>
    <name evidence="9" type="ORF">I6N95_20190</name>
</gene>
<dbReference type="GO" id="GO:0120159">
    <property type="term" value="F:rRNA pseudouridine synthase activity"/>
    <property type="evidence" value="ECO:0007669"/>
    <property type="project" value="UniProtKB-ARBA"/>
</dbReference>
<keyword evidence="4 7" id="KW-0413">Isomerase</keyword>
<dbReference type="PROSITE" id="PS01129">
    <property type="entry name" value="PSI_RLU"/>
    <property type="match status" value="1"/>
</dbReference>
<dbReference type="CDD" id="cd00165">
    <property type="entry name" value="S4"/>
    <property type="match status" value="1"/>
</dbReference>
<proteinExistence type="inferred from homology"/>
<dbReference type="NCBIfam" id="TIGR00005">
    <property type="entry name" value="rluA_subfam"/>
    <property type="match status" value="1"/>
</dbReference>
<name>A0A940SXJ5_9ENTE</name>
<dbReference type="SUPFAM" id="SSF55120">
    <property type="entry name" value="Pseudouridine synthase"/>
    <property type="match status" value="1"/>
</dbReference>
<comment type="catalytic activity">
    <reaction evidence="1 7">
        <text>a uridine in RNA = a pseudouridine in RNA</text>
        <dbReference type="Rhea" id="RHEA:48348"/>
        <dbReference type="Rhea" id="RHEA-COMP:12068"/>
        <dbReference type="Rhea" id="RHEA-COMP:12069"/>
        <dbReference type="ChEBI" id="CHEBI:65314"/>
        <dbReference type="ChEBI" id="CHEBI:65315"/>
    </reaction>
</comment>
<keyword evidence="10" id="KW-1185">Reference proteome</keyword>
<dbReference type="InterPro" id="IPR036986">
    <property type="entry name" value="S4_RNA-bd_sf"/>
</dbReference>
<keyword evidence="3 6" id="KW-0694">RNA-binding</keyword>
<dbReference type="InterPro" id="IPR006224">
    <property type="entry name" value="PsdUridine_synth_RluA-like_CS"/>
</dbReference>
<evidence type="ECO:0000256" key="6">
    <source>
        <dbReference type="PROSITE-ProRule" id="PRU00182"/>
    </source>
</evidence>
<dbReference type="Pfam" id="PF00849">
    <property type="entry name" value="PseudoU_synth_2"/>
    <property type="match status" value="1"/>
</dbReference>
<reference evidence="9" key="1">
    <citation type="submission" date="2020-12" db="EMBL/GenBank/DDBJ databases">
        <title>Vagococcus allomyrinae sp. nov. and Enterococcus lavae sp. nov., isolated from the larvae of Allomyrina dichotoma.</title>
        <authorList>
            <person name="Lee S.D."/>
        </authorList>
    </citation>
    <scope>NUCLEOTIDE SEQUENCE</scope>
    <source>
        <strain evidence="9">BWB3-3</strain>
    </source>
</reference>
<dbReference type="PROSITE" id="PS50889">
    <property type="entry name" value="S4"/>
    <property type="match status" value="1"/>
</dbReference>
<evidence type="ECO:0000256" key="4">
    <source>
        <dbReference type="ARBA" id="ARBA00023235"/>
    </source>
</evidence>
<dbReference type="InterPro" id="IPR002942">
    <property type="entry name" value="S4_RNA-bd"/>
</dbReference>
<comment type="function">
    <text evidence="7">Responsible for synthesis of pseudouridine from uracil.</text>
</comment>
<dbReference type="GO" id="GO:0000455">
    <property type="term" value="P:enzyme-directed rRNA pseudouridine synthesis"/>
    <property type="evidence" value="ECO:0007669"/>
    <property type="project" value="UniProtKB-ARBA"/>
</dbReference>
<dbReference type="InterPro" id="IPR006225">
    <property type="entry name" value="PsdUridine_synth_RluC/D"/>
</dbReference>
<dbReference type="RefSeq" id="WP_209531153.1">
    <property type="nucleotide sequence ID" value="NZ_JAEEGA010000015.1"/>
</dbReference>
<dbReference type="EMBL" id="JAEEGA010000015">
    <property type="protein sequence ID" value="MBP1043346.1"/>
    <property type="molecule type" value="Genomic_DNA"/>
</dbReference>
<evidence type="ECO:0000313" key="10">
    <source>
        <dbReference type="Proteomes" id="UP000674938"/>
    </source>
</evidence>
<dbReference type="InterPro" id="IPR020103">
    <property type="entry name" value="PsdUridine_synth_cat_dom_sf"/>
</dbReference>
<dbReference type="PANTHER" id="PTHR21600:SF44">
    <property type="entry name" value="RIBOSOMAL LARGE SUBUNIT PSEUDOURIDINE SYNTHASE D"/>
    <property type="match status" value="1"/>
</dbReference>
<evidence type="ECO:0000256" key="3">
    <source>
        <dbReference type="ARBA" id="ARBA00022884"/>
    </source>
</evidence>
<accession>A0A940SXJ5</accession>
<feature type="domain" description="RNA-binding S4" evidence="8">
    <location>
        <begin position="14"/>
        <end position="78"/>
    </location>
</feature>
<comment type="similarity">
    <text evidence="2 7">Belongs to the pseudouridine synthase RluA family.</text>
</comment>
<dbReference type="AlphaFoldDB" id="A0A940SXJ5"/>
<dbReference type="SUPFAM" id="SSF55174">
    <property type="entry name" value="Alpha-L RNA-binding motif"/>
    <property type="match status" value="1"/>
</dbReference>
<dbReference type="Proteomes" id="UP000674938">
    <property type="component" value="Unassembled WGS sequence"/>
</dbReference>
<dbReference type="EC" id="5.4.99.-" evidence="7"/>
<evidence type="ECO:0000256" key="2">
    <source>
        <dbReference type="ARBA" id="ARBA00010876"/>
    </source>
</evidence>
<dbReference type="SMART" id="SM00363">
    <property type="entry name" value="S4"/>
    <property type="match status" value="1"/>
</dbReference>
<evidence type="ECO:0000256" key="1">
    <source>
        <dbReference type="ARBA" id="ARBA00000073"/>
    </source>
</evidence>
<dbReference type="PANTHER" id="PTHR21600">
    <property type="entry name" value="MITOCHONDRIAL RNA PSEUDOURIDINE SYNTHASE"/>
    <property type="match status" value="1"/>
</dbReference>
<dbReference type="Gene3D" id="3.30.2350.10">
    <property type="entry name" value="Pseudouridine synthase"/>
    <property type="match status" value="1"/>
</dbReference>
<dbReference type="InterPro" id="IPR050188">
    <property type="entry name" value="RluA_PseudoU_synthase"/>
</dbReference>
<evidence type="ECO:0000256" key="5">
    <source>
        <dbReference type="PIRSR" id="PIRSR606225-1"/>
    </source>
</evidence>
<protein>
    <recommendedName>
        <fullName evidence="7">Pseudouridine synthase</fullName>
        <ecNumber evidence="7">5.4.99.-</ecNumber>
    </recommendedName>
</protein>
<sequence length="300" mass="33864">MLEKIEVTIDGQRGRLDKALVEAMPEFSRSQIQQWIKEELVTVNGEVARANYKVKDQDKIEIKRPEPVEMTIEAENIPLEIVYEDDDVVVINKPQGMVVHPSAGHPTGTLVNALLYHIKNLSSINDVIRPGIVHRIDKDTSGLLMVAKNDLAHDSLSKQLKDKTATRKYLAIVHDEISHDKGTIDAPIGRSKINRKSQAVIEGGKPAVTNFSVLERFKDYTLIECQLETGRTHQIRVHMQYIKHPVAGDPLYGRRKTLEGKGQFLHAQTLGFVHPRTGEQMFFEIPVPELFATTLKNLEK</sequence>
<dbReference type="Gene3D" id="3.10.290.10">
    <property type="entry name" value="RNA-binding S4 domain"/>
    <property type="match status" value="1"/>
</dbReference>
<dbReference type="GO" id="GO:0003723">
    <property type="term" value="F:RNA binding"/>
    <property type="evidence" value="ECO:0007669"/>
    <property type="project" value="UniProtKB-KW"/>
</dbReference>
<dbReference type="InterPro" id="IPR006145">
    <property type="entry name" value="PsdUridine_synth_RsuA/RluA"/>
</dbReference>
<organism evidence="9 10">
    <name type="scientific">Vagococcus allomyrinae</name>
    <dbReference type="NCBI Taxonomy" id="2794353"/>
    <lineage>
        <taxon>Bacteria</taxon>
        <taxon>Bacillati</taxon>
        <taxon>Bacillota</taxon>
        <taxon>Bacilli</taxon>
        <taxon>Lactobacillales</taxon>
        <taxon>Enterococcaceae</taxon>
        <taxon>Vagococcus</taxon>
    </lineage>
</organism>
<evidence type="ECO:0000256" key="7">
    <source>
        <dbReference type="RuleBase" id="RU362028"/>
    </source>
</evidence>
<dbReference type="Pfam" id="PF01479">
    <property type="entry name" value="S4"/>
    <property type="match status" value="1"/>
</dbReference>
<comment type="caution">
    <text evidence="9">The sequence shown here is derived from an EMBL/GenBank/DDBJ whole genome shotgun (WGS) entry which is preliminary data.</text>
</comment>
<dbReference type="FunFam" id="3.30.2350.10:FF:000006">
    <property type="entry name" value="Pseudouridine synthase"/>
    <property type="match status" value="1"/>
</dbReference>
<evidence type="ECO:0000259" key="8">
    <source>
        <dbReference type="SMART" id="SM00363"/>
    </source>
</evidence>
<dbReference type="CDD" id="cd02869">
    <property type="entry name" value="PseudoU_synth_RluA_like"/>
    <property type="match status" value="1"/>
</dbReference>
<feature type="active site" evidence="5">
    <location>
        <position position="137"/>
    </location>
</feature>
<evidence type="ECO:0000313" key="9">
    <source>
        <dbReference type="EMBL" id="MBP1043346.1"/>
    </source>
</evidence>